<evidence type="ECO:0000256" key="1">
    <source>
        <dbReference type="SAM" id="MobiDB-lite"/>
    </source>
</evidence>
<dbReference type="Proteomes" id="UP000607653">
    <property type="component" value="Unassembled WGS sequence"/>
</dbReference>
<feature type="signal peptide" evidence="3">
    <location>
        <begin position="1"/>
        <end position="22"/>
    </location>
</feature>
<proteinExistence type="predicted"/>
<organism evidence="4 5">
    <name type="scientific">Nelumbo nucifera</name>
    <name type="common">Sacred lotus</name>
    <dbReference type="NCBI Taxonomy" id="4432"/>
    <lineage>
        <taxon>Eukaryota</taxon>
        <taxon>Viridiplantae</taxon>
        <taxon>Streptophyta</taxon>
        <taxon>Embryophyta</taxon>
        <taxon>Tracheophyta</taxon>
        <taxon>Spermatophyta</taxon>
        <taxon>Magnoliopsida</taxon>
        <taxon>Proteales</taxon>
        <taxon>Nelumbonaceae</taxon>
        <taxon>Nelumbo</taxon>
    </lineage>
</organism>
<reference evidence="4 5" key="1">
    <citation type="journal article" date="2020" name="Mol. Biol. Evol.">
        <title>Distinct Expression and Methylation Patterns for Genes with Different Fates following a Single Whole-Genome Duplication in Flowering Plants.</title>
        <authorList>
            <person name="Shi T."/>
            <person name="Rahmani R.S."/>
            <person name="Gugger P.F."/>
            <person name="Wang M."/>
            <person name="Li H."/>
            <person name="Zhang Y."/>
            <person name="Li Z."/>
            <person name="Wang Q."/>
            <person name="Van de Peer Y."/>
            <person name="Marchal K."/>
            <person name="Chen J."/>
        </authorList>
    </citation>
    <scope>NUCLEOTIDE SEQUENCE [LARGE SCALE GENOMIC DNA]</scope>
    <source>
        <tissue evidence="4">Leaf</tissue>
    </source>
</reference>
<keyword evidence="2" id="KW-0472">Membrane</keyword>
<gene>
    <name evidence="4" type="ORF">HUJ06_007196</name>
</gene>
<evidence type="ECO:0000313" key="4">
    <source>
        <dbReference type="EMBL" id="DAD36555.1"/>
    </source>
</evidence>
<accession>A0A822YZA2</accession>
<feature type="transmembrane region" description="Helical" evidence="2">
    <location>
        <begin position="78"/>
        <end position="98"/>
    </location>
</feature>
<sequence>MGAITSFQALISSSITKLLVLCSLVKPPLNSPVRHPSPSFSDVEMQTPPTSQNAPNNFNLEVGAAVVSSQSNNRDADVAKVVLGFSFPAAISLLIFYYQAQPHVPSCL</sequence>
<comment type="caution">
    <text evidence="4">The sequence shown here is derived from an EMBL/GenBank/DDBJ whole genome shotgun (WGS) entry which is preliminary data.</text>
</comment>
<dbReference type="EMBL" id="DUZY01000004">
    <property type="protein sequence ID" value="DAD36555.1"/>
    <property type="molecule type" value="Genomic_DNA"/>
</dbReference>
<keyword evidence="2" id="KW-1133">Transmembrane helix</keyword>
<keyword evidence="3" id="KW-0732">Signal</keyword>
<keyword evidence="5" id="KW-1185">Reference proteome</keyword>
<name>A0A822YZA2_NELNU</name>
<evidence type="ECO:0000256" key="2">
    <source>
        <dbReference type="SAM" id="Phobius"/>
    </source>
</evidence>
<dbReference type="AlphaFoldDB" id="A0A822YZA2"/>
<evidence type="ECO:0000256" key="3">
    <source>
        <dbReference type="SAM" id="SignalP"/>
    </source>
</evidence>
<evidence type="ECO:0000313" key="5">
    <source>
        <dbReference type="Proteomes" id="UP000607653"/>
    </source>
</evidence>
<protein>
    <submittedName>
        <fullName evidence="4">Uncharacterized protein</fullName>
    </submittedName>
</protein>
<keyword evidence="2" id="KW-0812">Transmembrane</keyword>
<feature type="region of interest" description="Disordered" evidence="1">
    <location>
        <begin position="32"/>
        <end position="54"/>
    </location>
</feature>
<feature type="chain" id="PRO_5032514886" evidence="3">
    <location>
        <begin position="23"/>
        <end position="108"/>
    </location>
</feature>